<dbReference type="Pfam" id="PF00015">
    <property type="entry name" value="MCPsignal"/>
    <property type="match status" value="1"/>
</dbReference>
<dbReference type="CDD" id="cd11386">
    <property type="entry name" value="MCP_signal"/>
    <property type="match status" value="1"/>
</dbReference>
<dbReference type="Gene3D" id="1.10.287.950">
    <property type="entry name" value="Methyl-accepting chemotaxis protein"/>
    <property type="match status" value="1"/>
</dbReference>
<dbReference type="GO" id="GO:0005886">
    <property type="term" value="C:plasma membrane"/>
    <property type="evidence" value="ECO:0007669"/>
    <property type="project" value="UniProtKB-SubCell"/>
</dbReference>
<proteinExistence type="inferred from homology"/>
<dbReference type="Proteomes" id="UP000007177">
    <property type="component" value="Chromosome"/>
</dbReference>
<dbReference type="GO" id="GO:0006935">
    <property type="term" value="P:chemotaxis"/>
    <property type="evidence" value="ECO:0007669"/>
    <property type="project" value="UniProtKB-KW"/>
</dbReference>
<evidence type="ECO:0000256" key="8">
    <source>
        <dbReference type="PROSITE-ProRule" id="PRU00284"/>
    </source>
</evidence>
<dbReference type="CDD" id="cd18773">
    <property type="entry name" value="PDC1_HK_sensor"/>
    <property type="match status" value="1"/>
</dbReference>
<reference evidence="12 13" key="2">
    <citation type="journal article" date="2012" name="PLoS ONE">
        <title>An ancient pathway combining carbon dioxide fixation with the generation and utilization of a sodium ion gradient for ATP synthesis.</title>
        <authorList>
            <person name="Poehlein A."/>
            <person name="Schmidt S."/>
            <person name="Kaster A.K."/>
            <person name="Goenrich M."/>
            <person name="Vollmers J."/>
            <person name="Thurmer A."/>
            <person name="Bertsch J."/>
            <person name="Schuchmann K."/>
            <person name="Voigt B."/>
            <person name="Hecker M."/>
            <person name="Daniel R."/>
            <person name="Thauer R.K."/>
            <person name="Gottschalk G."/>
            <person name="Muller V."/>
        </authorList>
    </citation>
    <scope>NUCLEOTIDE SEQUENCE [LARGE SCALE GENOMIC DNA]</scope>
    <source>
        <strain evidence="13">ATCC 29683 / DSM 1030 / JCM 2381 / KCTC 1655 / WB1</strain>
    </source>
</reference>
<dbReference type="PANTHER" id="PTHR43531:SF11">
    <property type="entry name" value="METHYL-ACCEPTING CHEMOTAXIS PROTEIN 3"/>
    <property type="match status" value="1"/>
</dbReference>
<dbReference type="PROSITE" id="PS50885">
    <property type="entry name" value="HAMP"/>
    <property type="match status" value="1"/>
</dbReference>
<evidence type="ECO:0000256" key="4">
    <source>
        <dbReference type="ARBA" id="ARBA00022692"/>
    </source>
</evidence>
<evidence type="ECO:0000256" key="1">
    <source>
        <dbReference type="ARBA" id="ARBA00004651"/>
    </source>
</evidence>
<feature type="transmembrane region" description="Helical" evidence="9">
    <location>
        <begin position="9"/>
        <end position="31"/>
    </location>
</feature>
<dbReference type="SMART" id="SM00283">
    <property type="entry name" value="MA"/>
    <property type="match status" value="1"/>
</dbReference>
<keyword evidence="13" id="KW-1185">Reference proteome</keyword>
<dbReference type="InterPro" id="IPR033479">
    <property type="entry name" value="dCache_1"/>
</dbReference>
<dbReference type="InterPro" id="IPR004089">
    <property type="entry name" value="MCPsignal_dom"/>
</dbReference>
<dbReference type="CDD" id="cd06225">
    <property type="entry name" value="HAMP"/>
    <property type="match status" value="1"/>
</dbReference>
<accession>H6LD80</accession>
<dbReference type="Pfam" id="PF00672">
    <property type="entry name" value="HAMP"/>
    <property type="match status" value="1"/>
</dbReference>
<dbReference type="PROSITE" id="PS50111">
    <property type="entry name" value="CHEMOTAXIS_TRANSDUC_2"/>
    <property type="match status" value="1"/>
</dbReference>
<dbReference type="InterPro" id="IPR051310">
    <property type="entry name" value="MCP_chemotaxis"/>
</dbReference>
<evidence type="ECO:0000313" key="12">
    <source>
        <dbReference type="EMBL" id="AFA49125.1"/>
    </source>
</evidence>
<comment type="subcellular location">
    <subcellularLocation>
        <location evidence="1">Cell membrane</location>
        <topology evidence="1">Multi-pass membrane protein</topology>
    </subcellularLocation>
</comment>
<dbReference type="AlphaFoldDB" id="H6LD80"/>
<dbReference type="Pfam" id="PF02743">
    <property type="entry name" value="dCache_1"/>
    <property type="match status" value="1"/>
</dbReference>
<dbReference type="SUPFAM" id="SSF58104">
    <property type="entry name" value="Methyl-accepting chemotaxis protein (MCP) signaling domain"/>
    <property type="match status" value="1"/>
</dbReference>
<dbReference type="PANTHER" id="PTHR43531">
    <property type="entry name" value="PROTEIN ICFG"/>
    <property type="match status" value="1"/>
</dbReference>
<keyword evidence="4 9" id="KW-0812">Transmembrane</keyword>
<keyword evidence="5 9" id="KW-1133">Transmembrane helix</keyword>
<protein>
    <submittedName>
        <fullName evidence="12">Methyl-accepting chemotaxis sensory transducer</fullName>
    </submittedName>
</protein>
<keyword evidence="3" id="KW-0145">Chemotaxis</keyword>
<feature type="domain" description="HAMP" evidence="11">
    <location>
        <begin position="313"/>
        <end position="365"/>
    </location>
</feature>
<evidence type="ECO:0000313" key="13">
    <source>
        <dbReference type="Proteomes" id="UP000007177"/>
    </source>
</evidence>
<dbReference type="Gene3D" id="3.30.450.20">
    <property type="entry name" value="PAS domain"/>
    <property type="match status" value="1"/>
</dbReference>
<evidence type="ECO:0000256" key="7">
    <source>
        <dbReference type="ARBA" id="ARBA00029447"/>
    </source>
</evidence>
<dbReference type="GO" id="GO:0007165">
    <property type="term" value="P:signal transduction"/>
    <property type="evidence" value="ECO:0007669"/>
    <property type="project" value="UniProtKB-KW"/>
</dbReference>
<dbReference type="EMBL" id="CP002987">
    <property type="protein sequence ID" value="AFA49125.1"/>
    <property type="molecule type" value="Genomic_DNA"/>
</dbReference>
<keyword evidence="8" id="KW-0807">Transducer</keyword>
<dbReference type="Pfam" id="PF18947">
    <property type="entry name" value="HAMP_2"/>
    <property type="match status" value="3"/>
</dbReference>
<evidence type="ECO:0000256" key="3">
    <source>
        <dbReference type="ARBA" id="ARBA00022500"/>
    </source>
</evidence>
<dbReference type="STRING" id="931626.Awo_c23520"/>
<organism evidence="12 13">
    <name type="scientific">Acetobacterium woodii (strain ATCC 29683 / DSM 1030 / JCM 2381 / KCTC 1655 / WB1)</name>
    <dbReference type="NCBI Taxonomy" id="931626"/>
    <lineage>
        <taxon>Bacteria</taxon>
        <taxon>Bacillati</taxon>
        <taxon>Bacillota</taxon>
        <taxon>Clostridia</taxon>
        <taxon>Eubacteriales</taxon>
        <taxon>Eubacteriaceae</taxon>
        <taxon>Acetobacterium</taxon>
    </lineage>
</organism>
<dbReference type="Gene3D" id="1.20.120.1530">
    <property type="match status" value="2"/>
</dbReference>
<dbReference type="InterPro" id="IPR003660">
    <property type="entry name" value="HAMP_dom"/>
</dbReference>
<evidence type="ECO:0000259" key="10">
    <source>
        <dbReference type="PROSITE" id="PS50111"/>
    </source>
</evidence>
<feature type="domain" description="Methyl-accepting transducer" evidence="10">
    <location>
        <begin position="725"/>
        <end position="954"/>
    </location>
</feature>
<gene>
    <name evidence="12" type="ordered locus">Awo_c23520</name>
</gene>
<reference evidence="13" key="1">
    <citation type="submission" date="2011-07" db="EMBL/GenBank/DDBJ databases">
        <title>Complete genome sequence of Acetobacterium woodii.</title>
        <authorList>
            <person name="Poehlein A."/>
            <person name="Schmidt S."/>
            <person name="Kaster A.-K."/>
            <person name="Goenrich M."/>
            <person name="Vollmers J."/>
            <person name="Thuermer A."/>
            <person name="Gottschalk G."/>
            <person name="Thauer R.K."/>
            <person name="Daniel R."/>
            <person name="Mueller V."/>
        </authorList>
    </citation>
    <scope>NUCLEOTIDE SEQUENCE [LARGE SCALE GENOMIC DNA]</scope>
    <source>
        <strain evidence="13">ATCC 29683 / DSM 1030 / JCM 2381 / KCTC 1655 / WB1</strain>
    </source>
</reference>
<dbReference type="KEGG" id="awo:Awo_c23520"/>
<keyword evidence="6 9" id="KW-0472">Membrane</keyword>
<dbReference type="RefSeq" id="WP_014356725.1">
    <property type="nucleotide sequence ID" value="NC_016894.1"/>
</dbReference>
<evidence type="ECO:0000256" key="6">
    <source>
        <dbReference type="ARBA" id="ARBA00023136"/>
    </source>
</evidence>
<dbReference type="OrthoDB" id="597657at2"/>
<dbReference type="FunFam" id="1.10.287.950:FF:000001">
    <property type="entry name" value="Methyl-accepting chemotaxis sensory transducer"/>
    <property type="match status" value="1"/>
</dbReference>
<dbReference type="CDD" id="cd12912">
    <property type="entry name" value="PDC2_MCP_like"/>
    <property type="match status" value="1"/>
</dbReference>
<evidence type="ECO:0000259" key="11">
    <source>
        <dbReference type="PROSITE" id="PS50885"/>
    </source>
</evidence>
<evidence type="ECO:0000256" key="5">
    <source>
        <dbReference type="ARBA" id="ARBA00022989"/>
    </source>
</evidence>
<feature type="transmembrane region" description="Helical" evidence="9">
    <location>
        <begin position="289"/>
        <end position="312"/>
    </location>
</feature>
<sequence>MKGIRTKLMVYFSGLILIICAIFTFVSITALTKSVVTEAEKSLQKQAQNSAEIISSRNEQNYIYLEGIASRDKIFSNTIPMAEKMTILKNDVRSSNRFLRIGVADLNGNLYLSDSYGDRGQIVDITTRDYFHDSSVGKRGTLNPVISVNPDDNGALIMAYSVPIYENGTITGVLVAVANAWFLNDITDNMNFGKTGYTYIVDSTGTAISHPERDNVVNQMNPITLSDTDPNYKELGNALTSALTQDYGTTTYTLNNTKYYLGFAKVAGMDWTVLLTIDSTEVLAALPGAIFSSVLISIIVLAISLILCYFIAKRISGPIKLVNHMIKEMGLGHLSTRLNMDSNDEIGEMALVMDNFADNLQTEVIAVMNQISNGDVSADININDDRDEIKPALKKTIESIRGLIAETALLAQAGVAGELSTRGDADSFNGGFKDIVVGVNETLDAVVGPLNVAADYVERIGKGQIPEKITTAYNGDFNTLKNSINACIDGLGALKESNRVLGQMRLNDFSEKMPTNYLGIYSEIAHSINAVHDQLNRIVAISTHVANGDMSDLEGLSKIGKRSDNDTLIPALVGMIQTIIALVNETKQMADIAVEGNLSNRGDVSRFPGEFGKIVIGFNQTLDAVIAPIKEASATLTQLSLGNLGMKMEGQYCGDHTQIKDALNQTIDFLNRYVMEITSTLEEMGHGNLDHEITTEYLGDFQAIKTALNDINTNLSATMTEIDVAAEQVDIGAKQISDGGQALAQGTTEQASSIQELNASIEEVAIETKKNAGRANDANERAVEVRTYAEVGNTQMTKMITAMDDINLSSNNISKIIKVIDDIAFQTNILALNAAVEAARAGSHGKGFAVVAQEVRNLAVRSAEAVKETSSLIEGSIDKVNMGTKIADETAISLKEILDAIEKVTALISDIAQASNEQASEIAQITQGIEQVSQVVQTNSATAEESAAASEELSGQAEMLKEMVDAFKVKAITQTAFKRSTAVKSEPLISDKSTLPEISLDDIDLDKY</sequence>
<dbReference type="GO" id="GO:0004888">
    <property type="term" value="F:transmembrane signaling receptor activity"/>
    <property type="evidence" value="ECO:0007669"/>
    <property type="project" value="TreeGrafter"/>
</dbReference>
<comment type="similarity">
    <text evidence="7">Belongs to the methyl-accepting chemotaxis (MCP) protein family.</text>
</comment>
<name>H6LD80_ACEWD</name>
<dbReference type="eggNOG" id="COG2972">
    <property type="taxonomic scope" value="Bacteria"/>
</dbReference>
<dbReference type="HOGENOM" id="CLU_000445_107_12_9"/>
<evidence type="ECO:0000256" key="2">
    <source>
        <dbReference type="ARBA" id="ARBA00022475"/>
    </source>
</evidence>
<evidence type="ECO:0000256" key="9">
    <source>
        <dbReference type="SAM" id="Phobius"/>
    </source>
</evidence>
<keyword evidence="2" id="KW-1003">Cell membrane</keyword>
<dbReference type="eggNOG" id="COG0840">
    <property type="taxonomic scope" value="Bacteria"/>
</dbReference>
<dbReference type="SMART" id="SM00304">
    <property type="entry name" value="HAMP"/>
    <property type="match status" value="4"/>
</dbReference>